<keyword evidence="1" id="KW-1015">Disulfide bond</keyword>
<dbReference type="InterPro" id="IPR013766">
    <property type="entry name" value="Thioredoxin_domain"/>
</dbReference>
<dbReference type="CDD" id="cd02966">
    <property type="entry name" value="TlpA_like_family"/>
    <property type="match status" value="1"/>
</dbReference>
<sequence length="182" mass="20708">MKKRYFFGLFFLLISLIFAANLLYEGKMKEKEVSAQSQVSLNKGATPPDFTLTTVDGKDMTLSALKGKKVILNFWATWCPPCKAEMPYMQQYYETFQKEHNVEIVAVNLTSEDNGPSAVQKFIKDYQLTFPVLLDKSGEVADSYKVLSIPTTYFLTSDGHIYEKRIGPMSEEMLSDIVQQMP</sequence>
<keyword evidence="4" id="KW-1185">Reference proteome</keyword>
<dbReference type="PANTHER" id="PTHR42852:SF17">
    <property type="entry name" value="THIOREDOXIN-LIKE PROTEIN HI_1115"/>
    <property type="match status" value="1"/>
</dbReference>
<dbReference type="InterPro" id="IPR017937">
    <property type="entry name" value="Thioredoxin_CS"/>
</dbReference>
<dbReference type="InterPro" id="IPR000866">
    <property type="entry name" value="AhpC/TSA"/>
</dbReference>
<dbReference type="Gene3D" id="3.40.30.10">
    <property type="entry name" value="Glutaredoxin"/>
    <property type="match status" value="1"/>
</dbReference>
<dbReference type="Proteomes" id="UP001312865">
    <property type="component" value="Unassembled WGS sequence"/>
</dbReference>
<comment type="caution">
    <text evidence="3">The sequence shown here is derived from an EMBL/GenBank/DDBJ whole genome shotgun (WGS) entry which is preliminary data.</text>
</comment>
<feature type="domain" description="Thioredoxin" evidence="2">
    <location>
        <begin position="41"/>
        <end position="182"/>
    </location>
</feature>
<dbReference type="SUPFAM" id="SSF52833">
    <property type="entry name" value="Thioredoxin-like"/>
    <property type="match status" value="1"/>
</dbReference>
<gene>
    <name evidence="3" type="ORF">WAK64_11240</name>
</gene>
<organism evidence="3 4">
    <name type="scientific">Bacillus spongiae</name>
    <dbReference type="NCBI Taxonomy" id="2683610"/>
    <lineage>
        <taxon>Bacteria</taxon>
        <taxon>Bacillati</taxon>
        <taxon>Bacillota</taxon>
        <taxon>Bacilli</taxon>
        <taxon>Bacillales</taxon>
        <taxon>Bacillaceae</taxon>
        <taxon>Bacillus</taxon>
    </lineage>
</organism>
<evidence type="ECO:0000313" key="4">
    <source>
        <dbReference type="Proteomes" id="UP001312865"/>
    </source>
</evidence>
<reference evidence="3 4" key="1">
    <citation type="journal article" date="2018" name="J. Microbiol.">
        <title>Bacillus spongiae sp. nov., isolated from sponge of Jeju Island.</title>
        <authorList>
            <person name="Lee G.E."/>
            <person name="Im W.T."/>
            <person name="Park J.S."/>
        </authorList>
    </citation>
    <scope>NUCLEOTIDE SEQUENCE [LARGE SCALE GENOMIC DNA]</scope>
    <source>
        <strain evidence="3 4">135PIL107-10</strain>
    </source>
</reference>
<proteinExistence type="predicted"/>
<evidence type="ECO:0000259" key="2">
    <source>
        <dbReference type="PROSITE" id="PS51352"/>
    </source>
</evidence>
<protein>
    <submittedName>
        <fullName evidence="3">Redoxin domain-containing protein</fullName>
    </submittedName>
</protein>
<dbReference type="EMBL" id="JBBAXC010000008">
    <property type="protein sequence ID" value="MEI5907630.1"/>
    <property type="molecule type" value="Genomic_DNA"/>
</dbReference>
<name>A0ABU8HE52_9BACI</name>
<dbReference type="InterPro" id="IPR036249">
    <property type="entry name" value="Thioredoxin-like_sf"/>
</dbReference>
<accession>A0ABU8HE52</accession>
<dbReference type="RefSeq" id="WP_336587067.1">
    <property type="nucleotide sequence ID" value="NZ_JBBAXC010000008.1"/>
</dbReference>
<dbReference type="PROSITE" id="PS00194">
    <property type="entry name" value="THIOREDOXIN_1"/>
    <property type="match status" value="1"/>
</dbReference>
<dbReference type="PANTHER" id="PTHR42852">
    <property type="entry name" value="THIOL:DISULFIDE INTERCHANGE PROTEIN DSBE"/>
    <property type="match status" value="1"/>
</dbReference>
<dbReference type="PROSITE" id="PS51352">
    <property type="entry name" value="THIOREDOXIN_2"/>
    <property type="match status" value="1"/>
</dbReference>
<evidence type="ECO:0000256" key="1">
    <source>
        <dbReference type="ARBA" id="ARBA00023157"/>
    </source>
</evidence>
<dbReference type="InterPro" id="IPR050553">
    <property type="entry name" value="Thioredoxin_ResA/DsbE_sf"/>
</dbReference>
<dbReference type="Pfam" id="PF00578">
    <property type="entry name" value="AhpC-TSA"/>
    <property type="match status" value="1"/>
</dbReference>
<evidence type="ECO:0000313" key="3">
    <source>
        <dbReference type="EMBL" id="MEI5907630.1"/>
    </source>
</evidence>